<dbReference type="GO" id="GO:0004177">
    <property type="term" value="F:aminopeptidase activity"/>
    <property type="evidence" value="ECO:0007669"/>
    <property type="project" value="UniProtKB-KW"/>
</dbReference>
<dbReference type="RefSeq" id="WP_163816430.1">
    <property type="nucleotide sequence ID" value="NZ_JAAGOB010000002.1"/>
</dbReference>
<dbReference type="AlphaFoldDB" id="A0A6N9YI02"/>
<evidence type="ECO:0000313" key="4">
    <source>
        <dbReference type="Proteomes" id="UP000469185"/>
    </source>
</evidence>
<name>A0A6N9YI02_9ACTN</name>
<organism evidence="3 4">
    <name type="scientific">Phytoactinopolyspora alkaliphila</name>
    <dbReference type="NCBI Taxonomy" id="1783498"/>
    <lineage>
        <taxon>Bacteria</taxon>
        <taxon>Bacillati</taxon>
        <taxon>Actinomycetota</taxon>
        <taxon>Actinomycetes</taxon>
        <taxon>Jiangellales</taxon>
        <taxon>Jiangellaceae</taxon>
        <taxon>Phytoactinopolyspora</taxon>
    </lineage>
</organism>
<gene>
    <name evidence="3" type="ORF">G1H11_04415</name>
</gene>
<dbReference type="Pfam" id="PF00557">
    <property type="entry name" value="Peptidase_M24"/>
    <property type="match status" value="1"/>
</dbReference>
<dbReference type="PANTHER" id="PTHR46112:SF2">
    <property type="entry name" value="XAA-PRO AMINOPEPTIDASE P-RELATED"/>
    <property type="match status" value="1"/>
</dbReference>
<feature type="domain" description="Peptidase M24" evidence="1">
    <location>
        <begin position="154"/>
        <end position="370"/>
    </location>
</feature>
<accession>A0A6N9YI02</accession>
<dbReference type="EMBL" id="JAAGOB010000002">
    <property type="protein sequence ID" value="NED94550.1"/>
    <property type="molecule type" value="Genomic_DNA"/>
</dbReference>
<evidence type="ECO:0000259" key="1">
    <source>
        <dbReference type="Pfam" id="PF00557"/>
    </source>
</evidence>
<evidence type="ECO:0000259" key="2">
    <source>
        <dbReference type="Pfam" id="PF01321"/>
    </source>
</evidence>
<comment type="caution">
    <text evidence="3">The sequence shown here is derived from an EMBL/GenBank/DDBJ whole genome shotgun (WGS) entry which is preliminary data.</text>
</comment>
<dbReference type="InterPro" id="IPR000587">
    <property type="entry name" value="Creatinase_N"/>
</dbReference>
<dbReference type="SUPFAM" id="SSF53092">
    <property type="entry name" value="Creatinase/prolidase N-terminal domain"/>
    <property type="match status" value="1"/>
</dbReference>
<dbReference type="Pfam" id="PF01321">
    <property type="entry name" value="Creatinase_N"/>
    <property type="match status" value="1"/>
</dbReference>
<dbReference type="InterPro" id="IPR036005">
    <property type="entry name" value="Creatinase/aminopeptidase-like"/>
</dbReference>
<keyword evidence="4" id="KW-1185">Reference proteome</keyword>
<reference evidence="3 4" key="1">
    <citation type="submission" date="2020-02" db="EMBL/GenBank/DDBJ databases">
        <authorList>
            <person name="Li X.-J."/>
            <person name="Feng X.-M."/>
        </authorList>
    </citation>
    <scope>NUCLEOTIDE SEQUENCE [LARGE SCALE GENOMIC DNA]</scope>
    <source>
        <strain evidence="3 4">CGMCC 4.7225</strain>
    </source>
</reference>
<sequence length="390" mass="42589">MTFSQRLSPDFYRGVHDRLRARLDADGLDAVVIDDWHDVAYVTGFFHHPNERPAIVWVARDRSVLLVPELEREHAVAQGAVVDEIVAFTEYPGVVSPFETLAAAVPRAGRWAHTPAMTTGRLRSLSAALPGVTWEISAVVDELRLVKQPEEIELHRGAARLGDVMLAAGIDLVKAAVESGELPSEAELADHVVRAGSRWMYAEHQDVVVVPMLTGGLVYSGEKSAYPHGLPSANRLKPGDTFILSLGGAVGGRYAESERTFFLGEPSAEQLRYFTADREAQEVGTQAIRPGAVCRDVNRVCLDVIRDAGFAGNLRHRQGHGIGLDFHEPPWLEDGDSSELQPGMVVSSEPGVYVPGHAGYRISDTVLVTETGHERLTTYPRDLDDVVIPL</sequence>
<protein>
    <submittedName>
        <fullName evidence="3">Aminopeptidase P family protein</fullName>
    </submittedName>
</protein>
<dbReference type="InterPro" id="IPR050659">
    <property type="entry name" value="Peptidase_M24B"/>
</dbReference>
<dbReference type="InterPro" id="IPR000994">
    <property type="entry name" value="Pept_M24"/>
</dbReference>
<keyword evidence="3" id="KW-0645">Protease</keyword>
<dbReference type="Gene3D" id="3.90.230.10">
    <property type="entry name" value="Creatinase/methionine aminopeptidase superfamily"/>
    <property type="match status" value="1"/>
</dbReference>
<evidence type="ECO:0000313" key="3">
    <source>
        <dbReference type="EMBL" id="NED94550.1"/>
    </source>
</evidence>
<dbReference type="Gene3D" id="3.40.350.10">
    <property type="entry name" value="Creatinase/prolidase N-terminal domain"/>
    <property type="match status" value="1"/>
</dbReference>
<proteinExistence type="predicted"/>
<keyword evidence="3" id="KW-0031">Aminopeptidase</keyword>
<dbReference type="PANTHER" id="PTHR46112">
    <property type="entry name" value="AMINOPEPTIDASE"/>
    <property type="match status" value="1"/>
</dbReference>
<dbReference type="InterPro" id="IPR029149">
    <property type="entry name" value="Creatin/AminoP/Spt16_N"/>
</dbReference>
<keyword evidence="3" id="KW-0378">Hydrolase</keyword>
<feature type="domain" description="Creatinase N-terminal" evidence="2">
    <location>
        <begin position="17"/>
        <end position="146"/>
    </location>
</feature>
<dbReference type="SUPFAM" id="SSF55920">
    <property type="entry name" value="Creatinase/aminopeptidase"/>
    <property type="match status" value="1"/>
</dbReference>
<dbReference type="Proteomes" id="UP000469185">
    <property type="component" value="Unassembled WGS sequence"/>
</dbReference>